<gene>
    <name evidence="2" type="ORF">PBAT_16775</name>
</gene>
<feature type="transmembrane region" description="Helical" evidence="1">
    <location>
        <begin position="115"/>
        <end position="136"/>
    </location>
</feature>
<protein>
    <recommendedName>
        <fullName evidence="4">DUF2269 family protein</fullName>
    </recommendedName>
</protein>
<evidence type="ECO:0000256" key="1">
    <source>
        <dbReference type="SAM" id="Phobius"/>
    </source>
</evidence>
<evidence type="ECO:0000313" key="2">
    <source>
        <dbReference type="EMBL" id="OAB43879.1"/>
    </source>
</evidence>
<keyword evidence="3" id="KW-1185">Reference proteome</keyword>
<keyword evidence="1" id="KW-0812">Transmembrane</keyword>
<feature type="transmembrane region" description="Helical" evidence="1">
    <location>
        <begin position="6"/>
        <end position="26"/>
    </location>
</feature>
<evidence type="ECO:0000313" key="3">
    <source>
        <dbReference type="Proteomes" id="UP000077355"/>
    </source>
</evidence>
<keyword evidence="1" id="KW-1133">Transmembrane helix</keyword>
<comment type="caution">
    <text evidence="2">The sequence shown here is derived from an EMBL/GenBank/DDBJ whole genome shotgun (WGS) entry which is preliminary data.</text>
</comment>
<keyword evidence="1" id="KW-0472">Membrane</keyword>
<name>A0A168LV42_9BACL</name>
<feature type="transmembrane region" description="Helical" evidence="1">
    <location>
        <begin position="47"/>
        <end position="67"/>
    </location>
</feature>
<reference evidence="2 3" key="1">
    <citation type="submission" date="2016-03" db="EMBL/GenBank/DDBJ databases">
        <title>Draft genome sequence of Paenibacillus antarcticus CECT 5836.</title>
        <authorList>
            <person name="Shin S.-K."/>
            <person name="Yi H."/>
        </authorList>
    </citation>
    <scope>NUCLEOTIDE SEQUENCE [LARGE SCALE GENOMIC DNA]</scope>
    <source>
        <strain evidence="2 3">CECT 5836</strain>
    </source>
</reference>
<evidence type="ECO:0008006" key="4">
    <source>
        <dbReference type="Google" id="ProtNLM"/>
    </source>
</evidence>
<organism evidence="2 3">
    <name type="scientific">Paenibacillus antarcticus</name>
    <dbReference type="NCBI Taxonomy" id="253703"/>
    <lineage>
        <taxon>Bacteria</taxon>
        <taxon>Bacillati</taxon>
        <taxon>Bacillota</taxon>
        <taxon>Bacilli</taxon>
        <taxon>Bacillales</taxon>
        <taxon>Paenibacillaceae</taxon>
        <taxon>Paenibacillus</taxon>
    </lineage>
</organism>
<proteinExistence type="predicted"/>
<dbReference type="RefSeq" id="WP_068651048.1">
    <property type="nucleotide sequence ID" value="NZ_CP043611.1"/>
</dbReference>
<dbReference type="EMBL" id="LVJI01000024">
    <property type="protein sequence ID" value="OAB43879.1"/>
    <property type="molecule type" value="Genomic_DNA"/>
</dbReference>
<feature type="transmembrane region" description="Helical" evidence="1">
    <location>
        <begin position="73"/>
        <end position="94"/>
    </location>
</feature>
<accession>A0A168LV42</accession>
<dbReference type="OrthoDB" id="2886943at2"/>
<sequence>MWNVMSFVHILGALSVGFYLLLPFIVSKMSTLSLPAQEGTAVAIRSFNIFAQVGLLIQFITGGYMMSQGDYSVAWMVITCILIVALFAVSGMMSKPLKAAVVKIKEKKDISVEAGKLRMMSAILAVCLLVMVYFMVFNQVI</sequence>
<dbReference type="Proteomes" id="UP000077355">
    <property type="component" value="Unassembled WGS sequence"/>
</dbReference>
<dbReference type="AlphaFoldDB" id="A0A168LV42"/>